<dbReference type="GeneID" id="91569487"/>
<reference evidence="1 2" key="1">
    <citation type="submission" date="2021-03" db="EMBL/GenBank/DDBJ databases">
        <title>Sequencing the genomes of 1000 actinobacteria strains.</title>
        <authorList>
            <person name="Klenk H.-P."/>
        </authorList>
    </citation>
    <scope>NUCLEOTIDE SEQUENCE [LARGE SCALE GENOMIC DNA]</scope>
    <source>
        <strain evidence="1 2">DSM 41480</strain>
    </source>
</reference>
<dbReference type="SUPFAM" id="SSF54909">
    <property type="entry name" value="Dimeric alpha+beta barrel"/>
    <property type="match status" value="1"/>
</dbReference>
<dbReference type="InterPro" id="IPR011008">
    <property type="entry name" value="Dimeric_a/b-barrel"/>
</dbReference>
<gene>
    <name evidence="1" type="ORF">JO379_002623</name>
</gene>
<organism evidence="1 2">
    <name type="scientific">Streptomyces syringium</name>
    <dbReference type="NCBI Taxonomy" id="76729"/>
    <lineage>
        <taxon>Bacteria</taxon>
        <taxon>Bacillati</taxon>
        <taxon>Actinomycetota</taxon>
        <taxon>Actinomycetes</taxon>
        <taxon>Kitasatosporales</taxon>
        <taxon>Streptomycetaceae</taxon>
        <taxon>Streptomyces</taxon>
    </lineage>
</organism>
<accession>A0ABS4Y304</accession>
<keyword evidence="1" id="KW-0560">Oxidoreductase</keyword>
<comment type="caution">
    <text evidence="1">The sequence shown here is derived from an EMBL/GenBank/DDBJ whole genome shotgun (WGS) entry which is preliminary data.</text>
</comment>
<keyword evidence="1" id="KW-0503">Monooxygenase</keyword>
<sequence>MSTTPRLELPHVGRPDAGTHLVSEWVVGSAEGSRTAADMALAEWSDNMGRGPGGDADGSLALHIFLNTDGSSLLHYSQWTSDEAHLAWARARRDGMIGKLDEAVPGIERPGLHRTHVYRSITGDTSLTPRLIVLATVDATTPERQRSWADTVVAAQQETPIPGLIAAHFHLTKDGTRVLKYSEWPDVAAHEAALPVLAASPAWGRVLEHSGTRHLGFKRYELYGSVTREGAAR</sequence>
<dbReference type="Gene3D" id="3.30.70.100">
    <property type="match status" value="2"/>
</dbReference>
<evidence type="ECO:0000313" key="2">
    <source>
        <dbReference type="Proteomes" id="UP001519291"/>
    </source>
</evidence>
<evidence type="ECO:0000313" key="1">
    <source>
        <dbReference type="EMBL" id="MBP2403154.1"/>
    </source>
</evidence>
<name>A0ABS4Y304_9ACTN</name>
<dbReference type="EMBL" id="JAGIOH010000001">
    <property type="protein sequence ID" value="MBP2403154.1"/>
    <property type="molecule type" value="Genomic_DNA"/>
</dbReference>
<dbReference type="GO" id="GO:0004497">
    <property type="term" value="F:monooxygenase activity"/>
    <property type="evidence" value="ECO:0007669"/>
    <property type="project" value="UniProtKB-KW"/>
</dbReference>
<dbReference type="Proteomes" id="UP001519291">
    <property type="component" value="Unassembled WGS sequence"/>
</dbReference>
<keyword evidence="2" id="KW-1185">Reference proteome</keyword>
<protein>
    <submittedName>
        <fullName evidence="1">Heme-degrading monooxygenase HmoA</fullName>
    </submittedName>
</protein>
<dbReference type="RefSeq" id="WP_165451542.1">
    <property type="nucleotide sequence ID" value="NZ_JAGIOH010000001.1"/>
</dbReference>
<proteinExistence type="predicted"/>